<dbReference type="OrthoDB" id="167398at2759"/>
<reference evidence="3" key="2">
    <citation type="submission" date="2022-10" db="EMBL/GenBank/DDBJ databases">
        <authorList>
            <consortium name="ENA_rothamsted_submissions"/>
            <consortium name="culmorum"/>
            <person name="King R."/>
        </authorList>
    </citation>
    <scope>NUCLEOTIDE SEQUENCE</scope>
</reference>
<dbReference type="SUPFAM" id="SSF63380">
    <property type="entry name" value="Riboflavin synthase domain-like"/>
    <property type="match status" value="1"/>
</dbReference>
<organism evidence="3 4">
    <name type="scientific">Diatraea saccharalis</name>
    <name type="common">sugarcane borer</name>
    <dbReference type="NCBI Taxonomy" id="40085"/>
    <lineage>
        <taxon>Eukaryota</taxon>
        <taxon>Metazoa</taxon>
        <taxon>Ecdysozoa</taxon>
        <taxon>Arthropoda</taxon>
        <taxon>Hexapoda</taxon>
        <taxon>Insecta</taxon>
        <taxon>Pterygota</taxon>
        <taxon>Neoptera</taxon>
        <taxon>Endopterygota</taxon>
        <taxon>Lepidoptera</taxon>
        <taxon>Glossata</taxon>
        <taxon>Ditrysia</taxon>
        <taxon>Pyraloidea</taxon>
        <taxon>Crambidae</taxon>
        <taxon>Crambinae</taxon>
        <taxon>Diatraea</taxon>
    </lineage>
</organism>
<dbReference type="Proteomes" id="UP001153714">
    <property type="component" value="Chromosome 4"/>
</dbReference>
<evidence type="ECO:0000313" key="4">
    <source>
        <dbReference type="Proteomes" id="UP001153714"/>
    </source>
</evidence>
<reference evidence="3" key="1">
    <citation type="submission" date="2021-12" db="EMBL/GenBank/DDBJ databases">
        <authorList>
            <person name="King R."/>
        </authorList>
    </citation>
    <scope>NUCLEOTIDE SEQUENCE</scope>
</reference>
<keyword evidence="4" id="KW-1185">Reference proteome</keyword>
<dbReference type="GO" id="GO:0042554">
    <property type="term" value="P:superoxide anion generation"/>
    <property type="evidence" value="ECO:0007669"/>
    <property type="project" value="TreeGrafter"/>
</dbReference>
<feature type="domain" description="FAD-binding 8" evidence="2">
    <location>
        <begin position="239"/>
        <end position="314"/>
    </location>
</feature>
<evidence type="ECO:0000256" key="1">
    <source>
        <dbReference type="ARBA" id="ARBA00023002"/>
    </source>
</evidence>
<dbReference type="Pfam" id="PF08022">
    <property type="entry name" value="FAD_binding_8"/>
    <property type="match status" value="1"/>
</dbReference>
<dbReference type="InterPro" id="IPR013112">
    <property type="entry name" value="FAD-bd_8"/>
</dbReference>
<dbReference type="EMBL" id="OU893335">
    <property type="protein sequence ID" value="CAG9792290.1"/>
    <property type="molecule type" value="Genomic_DNA"/>
</dbReference>
<dbReference type="GO" id="GO:0016175">
    <property type="term" value="F:superoxide-generating NAD(P)H oxidase activity"/>
    <property type="evidence" value="ECO:0007669"/>
    <property type="project" value="TreeGrafter"/>
</dbReference>
<dbReference type="GO" id="GO:0006952">
    <property type="term" value="P:defense response"/>
    <property type="evidence" value="ECO:0007669"/>
    <property type="project" value="TreeGrafter"/>
</dbReference>
<evidence type="ECO:0000259" key="2">
    <source>
        <dbReference type="Pfam" id="PF08022"/>
    </source>
</evidence>
<dbReference type="Gene3D" id="1.10.238.10">
    <property type="entry name" value="EF-hand"/>
    <property type="match status" value="1"/>
</dbReference>
<dbReference type="PANTHER" id="PTHR11972">
    <property type="entry name" value="NADPH OXIDASE"/>
    <property type="match status" value="1"/>
</dbReference>
<dbReference type="InterPro" id="IPR050369">
    <property type="entry name" value="RBOH/FRE"/>
</dbReference>
<proteinExistence type="predicted"/>
<name>A0A9N9R9I9_9NEOP</name>
<dbReference type="Gene3D" id="2.40.30.10">
    <property type="entry name" value="Translation factors"/>
    <property type="match status" value="1"/>
</dbReference>
<keyword evidence="1" id="KW-0560">Oxidoreductase</keyword>
<sequence length="456" mass="51365">MQACMEENSMHFSEEQLLDLTGAMIEDADTENRGAITYEALRNQLSKHDGLLENLSIRTVFKLQLCVGVGIDVAPVHHGAARARAQCRAASRPPYLPAQANGVVRSIERRKTSVICVQDTSVVCVIETAKRYPRENIKSKPGLFGLVGGCANPTGVALCVLLAIICACSQPAVRRGGCFEIFYWTHLLYRPFWVLLIFHGPNFWKWFVVPGTIYVVEKILRFAWMRSKRGKTYISSGVLLPSRVTHLEIKRPSHFEFRAGDYVFINVPAIATSEWHPFTISSAPEQTEISPVIRSVSLLTAQRLKNKSASMPDVMTSQKKWQRLNELRNMMRSESENRFDVISMHSARAVAYKSPRNKALAHSFRYMKNKPAIVAFNTPTDTDKDRRKSNESIITQARRRLSKSISPDKDIEKPTITVVSPSTESECTSGSSEIIYPVGKPLEIPDGKNRMIDWQH</sequence>
<accession>A0A9N9R9I9</accession>
<evidence type="ECO:0000313" key="3">
    <source>
        <dbReference type="EMBL" id="CAG9792290.1"/>
    </source>
</evidence>
<dbReference type="CDD" id="cd06186">
    <property type="entry name" value="NOX_Duox_like_FAD_NADP"/>
    <property type="match status" value="1"/>
</dbReference>
<dbReference type="GO" id="GO:0043020">
    <property type="term" value="C:NADPH oxidase complex"/>
    <property type="evidence" value="ECO:0007669"/>
    <property type="project" value="TreeGrafter"/>
</dbReference>
<dbReference type="InterPro" id="IPR017938">
    <property type="entry name" value="Riboflavin_synthase-like_b-brl"/>
</dbReference>
<dbReference type="PANTHER" id="PTHR11972:SF58">
    <property type="entry name" value="NADPH OXIDASE 5"/>
    <property type="match status" value="1"/>
</dbReference>
<dbReference type="AlphaFoldDB" id="A0A9N9R9I9"/>
<protein>
    <recommendedName>
        <fullName evidence="2">FAD-binding 8 domain-containing protein</fullName>
    </recommendedName>
</protein>
<gene>
    <name evidence="3" type="ORF">DIATSA_LOCUS9838</name>
</gene>